<reference evidence="1 2" key="1">
    <citation type="submission" date="2018-01" db="EMBL/GenBank/DDBJ databases">
        <title>Harnessing the power of phylogenomics to disentangle the directionality and signatures of interkingdom host jumping in the parasitic fungal genus Tolypocladium.</title>
        <authorList>
            <person name="Quandt C.A."/>
            <person name="Patterson W."/>
            <person name="Spatafora J.W."/>
        </authorList>
    </citation>
    <scope>NUCLEOTIDE SEQUENCE [LARGE SCALE GENOMIC DNA]</scope>
    <source>
        <strain evidence="1 2">NRBC 100945</strain>
    </source>
</reference>
<evidence type="ECO:0000313" key="1">
    <source>
        <dbReference type="EMBL" id="POR37325.1"/>
    </source>
</evidence>
<dbReference type="AlphaFoldDB" id="A0A2S4L4G4"/>
<name>A0A2S4L4G4_9HYPO</name>
<dbReference type="OrthoDB" id="10261782at2759"/>
<proteinExistence type="predicted"/>
<dbReference type="STRING" id="94208.A0A2S4L4G4"/>
<dbReference type="PANTHER" id="PTHR35204">
    <property type="entry name" value="YALI0A21131P"/>
    <property type="match status" value="1"/>
</dbReference>
<evidence type="ECO:0000313" key="2">
    <source>
        <dbReference type="Proteomes" id="UP000237481"/>
    </source>
</evidence>
<comment type="caution">
    <text evidence="1">The sequence shown here is derived from an EMBL/GenBank/DDBJ whole genome shotgun (WGS) entry which is preliminary data.</text>
</comment>
<dbReference type="PANTHER" id="PTHR35204:SF1">
    <property type="entry name" value="ENTEROTOXIN"/>
    <property type="match status" value="1"/>
</dbReference>
<protein>
    <submittedName>
        <fullName evidence="1">Uncharacterized protein</fullName>
    </submittedName>
</protein>
<keyword evidence="2" id="KW-1185">Reference proteome</keyword>
<organism evidence="1 2">
    <name type="scientific">Tolypocladium paradoxum</name>
    <dbReference type="NCBI Taxonomy" id="94208"/>
    <lineage>
        <taxon>Eukaryota</taxon>
        <taxon>Fungi</taxon>
        <taxon>Dikarya</taxon>
        <taxon>Ascomycota</taxon>
        <taxon>Pezizomycotina</taxon>
        <taxon>Sordariomycetes</taxon>
        <taxon>Hypocreomycetidae</taxon>
        <taxon>Hypocreales</taxon>
        <taxon>Ophiocordycipitaceae</taxon>
        <taxon>Tolypocladium</taxon>
    </lineage>
</organism>
<gene>
    <name evidence="1" type="ORF">TPAR_02481</name>
</gene>
<sequence length="285" mass="31998">MDELARASDICDVMKEWGYDGFMRMEIGFEVVYCDFSVGVDLVTVKRTVLHDDNRAEEHVNLYQWARAVAERYDGIGGDRVRIDFSSMVSGYFFPINISNTDPKRPGLPRLAAAGLASSWRSTCTFIGEVAVASLTYFDAPPLPGDITLMEDKDKNRTAEAVDACTKHYLLPTYLDQDSWNLEDGLIHAAIETVTHGIRTRLFTTRSILLKASSATAPFGSHILRDGDNVCPIDELLLMVMWPIGDPEDYWNPGCRPSDEIVFSRTGYWRPHDEMCDGMNRASAH</sequence>
<dbReference type="EMBL" id="PKSG01000259">
    <property type="protein sequence ID" value="POR37325.1"/>
    <property type="molecule type" value="Genomic_DNA"/>
</dbReference>
<dbReference type="InterPro" id="IPR038921">
    <property type="entry name" value="YOR389W-like"/>
</dbReference>
<accession>A0A2S4L4G4</accession>
<dbReference type="Proteomes" id="UP000237481">
    <property type="component" value="Unassembled WGS sequence"/>
</dbReference>